<evidence type="ECO:0000256" key="2">
    <source>
        <dbReference type="SAM" id="SignalP"/>
    </source>
</evidence>
<dbReference type="InterPro" id="IPR039574">
    <property type="entry name" value="OGFr"/>
</dbReference>
<protein>
    <recommendedName>
        <fullName evidence="3">Opioid growth factor receptor (OGFr) conserved domain-containing protein</fullName>
    </recommendedName>
</protein>
<reference evidence="4 5" key="1">
    <citation type="submission" date="2014-11" db="EMBL/GenBank/DDBJ databases">
        <authorList>
            <person name="Zhu J."/>
            <person name="Qi W."/>
            <person name="Song R."/>
        </authorList>
    </citation>
    <scope>NUCLEOTIDE SEQUENCE [LARGE SCALE GENOMIC DNA]</scope>
</reference>
<keyword evidence="5" id="KW-1185">Reference proteome</keyword>
<evidence type="ECO:0000313" key="4">
    <source>
        <dbReference type="EMBL" id="CEL92596.1"/>
    </source>
</evidence>
<dbReference type="GO" id="GO:0140625">
    <property type="term" value="F:opioid growth factor receptor activity"/>
    <property type="evidence" value="ECO:0007669"/>
    <property type="project" value="InterPro"/>
</dbReference>
<dbReference type="GO" id="GO:0016020">
    <property type="term" value="C:membrane"/>
    <property type="evidence" value="ECO:0007669"/>
    <property type="project" value="InterPro"/>
</dbReference>
<evidence type="ECO:0000259" key="3">
    <source>
        <dbReference type="Pfam" id="PF04664"/>
    </source>
</evidence>
<dbReference type="Pfam" id="PF04664">
    <property type="entry name" value="OGFr_N"/>
    <property type="match status" value="1"/>
</dbReference>
<feature type="domain" description="Opioid growth factor receptor (OGFr) conserved" evidence="3">
    <location>
        <begin position="36"/>
        <end position="198"/>
    </location>
</feature>
<comment type="similarity">
    <text evidence="1">Belongs to the opioid growth factor receptor family.</text>
</comment>
<name>A0A0G4EBE4_VITBC</name>
<evidence type="ECO:0000256" key="1">
    <source>
        <dbReference type="ARBA" id="ARBA00010365"/>
    </source>
</evidence>
<dbReference type="OrthoDB" id="283927at2759"/>
<evidence type="ECO:0000313" key="5">
    <source>
        <dbReference type="Proteomes" id="UP000041254"/>
    </source>
</evidence>
<dbReference type="InterPro" id="IPR006757">
    <property type="entry name" value="OGF_rcpt"/>
</dbReference>
<proteinExistence type="inferred from homology"/>
<feature type="signal peptide" evidence="2">
    <location>
        <begin position="1"/>
        <end position="20"/>
    </location>
</feature>
<dbReference type="PANTHER" id="PTHR14015">
    <property type="entry name" value="OPIOID GROWTH FACTOR RECEPTOR OGFR ZETA-TYPE OPIOID RECEPTOR"/>
    <property type="match status" value="1"/>
</dbReference>
<organism evidence="4 5">
    <name type="scientific">Vitrella brassicaformis (strain CCMP3155)</name>
    <dbReference type="NCBI Taxonomy" id="1169540"/>
    <lineage>
        <taxon>Eukaryota</taxon>
        <taxon>Sar</taxon>
        <taxon>Alveolata</taxon>
        <taxon>Colpodellida</taxon>
        <taxon>Vitrellaceae</taxon>
        <taxon>Vitrella</taxon>
    </lineage>
</organism>
<dbReference type="PhylomeDB" id="A0A0G4EBE4"/>
<sequence>MYLLILALLLAGQAVQHASGSLVKSTQPQPDPKELLSFYRGKSKISRGGGGYSSIDDIFTWDYGTLNSHAAYHQWLFPTFTRSEYHPEIPTLTEDVARTFREDEKVAEKFFKVFSFWIRFIGMNGGELEPGSHEAVGRDEEEWAISDEVFSWDDRYYNAFILYSHNRLRISRVIESLSVLGLRDYAADLVGHLENEILWNISPHRMYAVHGLGPSCIARASTNEYKNDPVVKALGYWQDKLAETKKYARHVSVLLR</sequence>
<keyword evidence="2" id="KW-0732">Signal</keyword>
<dbReference type="Proteomes" id="UP000041254">
    <property type="component" value="Unassembled WGS sequence"/>
</dbReference>
<dbReference type="AlphaFoldDB" id="A0A0G4EBE4"/>
<dbReference type="VEuPathDB" id="CryptoDB:Vbra_6874"/>
<feature type="chain" id="PRO_5005187104" description="Opioid growth factor receptor (OGFr) conserved domain-containing protein" evidence="2">
    <location>
        <begin position="21"/>
        <end position="256"/>
    </location>
</feature>
<dbReference type="InParanoid" id="A0A0G4EBE4"/>
<accession>A0A0G4EBE4</accession>
<dbReference type="PANTHER" id="PTHR14015:SF2">
    <property type="entry name" value="OPIOID GROWTH FACTOR RECEPTOR (OGFR) CONSERVED DOMAIN-CONTAINING PROTEIN"/>
    <property type="match status" value="1"/>
</dbReference>
<dbReference type="EMBL" id="CDMY01000091">
    <property type="protein sequence ID" value="CEL92596.1"/>
    <property type="molecule type" value="Genomic_DNA"/>
</dbReference>
<gene>
    <name evidence="4" type="ORF">Vbra_6874</name>
</gene>